<proteinExistence type="predicted"/>
<feature type="region of interest" description="Disordered" evidence="6">
    <location>
        <begin position="51"/>
        <end position="70"/>
    </location>
</feature>
<feature type="compositionally biased region" description="Polar residues" evidence="6">
    <location>
        <begin position="281"/>
        <end position="297"/>
    </location>
</feature>
<dbReference type="GO" id="GO:0000981">
    <property type="term" value="F:DNA-binding transcription factor activity, RNA polymerase II-specific"/>
    <property type="evidence" value="ECO:0007669"/>
    <property type="project" value="InterPro"/>
</dbReference>
<dbReference type="Gene3D" id="4.10.240.10">
    <property type="entry name" value="Zn(2)-C6 fungal-type DNA-binding domain"/>
    <property type="match status" value="1"/>
</dbReference>
<keyword evidence="9" id="KW-1185">Reference proteome</keyword>
<evidence type="ECO:0000256" key="4">
    <source>
        <dbReference type="ARBA" id="ARBA00023163"/>
    </source>
</evidence>
<feature type="domain" description="Zn(2)-C6 fungal-type" evidence="7">
    <location>
        <begin position="5"/>
        <end position="43"/>
    </location>
</feature>
<dbReference type="GO" id="GO:0008270">
    <property type="term" value="F:zinc ion binding"/>
    <property type="evidence" value="ECO:0007669"/>
    <property type="project" value="InterPro"/>
</dbReference>
<organism evidence="8 9">
    <name type="scientific">Penicillium capsulatum</name>
    <dbReference type="NCBI Taxonomy" id="69766"/>
    <lineage>
        <taxon>Eukaryota</taxon>
        <taxon>Fungi</taxon>
        <taxon>Dikarya</taxon>
        <taxon>Ascomycota</taxon>
        <taxon>Pezizomycotina</taxon>
        <taxon>Eurotiomycetes</taxon>
        <taxon>Eurotiomycetidae</taxon>
        <taxon>Eurotiales</taxon>
        <taxon>Aspergillaceae</taxon>
        <taxon>Penicillium</taxon>
    </lineage>
</organism>
<dbReference type="PROSITE" id="PS50048">
    <property type="entry name" value="ZN2_CY6_FUNGAL_2"/>
    <property type="match status" value="1"/>
</dbReference>
<dbReference type="PANTHER" id="PTHR37534">
    <property type="entry name" value="TRANSCRIPTIONAL ACTIVATOR PROTEIN UGA3"/>
    <property type="match status" value="1"/>
</dbReference>
<feature type="region of interest" description="Disordered" evidence="6">
    <location>
        <begin position="261"/>
        <end position="297"/>
    </location>
</feature>
<evidence type="ECO:0000256" key="6">
    <source>
        <dbReference type="SAM" id="MobiDB-lite"/>
    </source>
</evidence>
<dbReference type="CDD" id="cd00067">
    <property type="entry name" value="GAL4"/>
    <property type="match status" value="1"/>
</dbReference>
<keyword evidence="3" id="KW-0238">DNA-binding</keyword>
<evidence type="ECO:0000256" key="1">
    <source>
        <dbReference type="ARBA" id="ARBA00004123"/>
    </source>
</evidence>
<accession>A0A9W9HNN0</accession>
<name>A0A9W9HNN0_9EURO</name>
<reference evidence="8" key="2">
    <citation type="journal article" date="2023" name="IMA Fungus">
        <title>Comparative genomic study of the Penicillium genus elucidates a diverse pangenome and 15 lateral gene transfer events.</title>
        <authorList>
            <person name="Petersen C."/>
            <person name="Sorensen T."/>
            <person name="Nielsen M.R."/>
            <person name="Sondergaard T.E."/>
            <person name="Sorensen J.L."/>
            <person name="Fitzpatrick D.A."/>
            <person name="Frisvad J.C."/>
            <person name="Nielsen K.L."/>
        </authorList>
    </citation>
    <scope>NUCLEOTIDE SEQUENCE</scope>
    <source>
        <strain evidence="8">IBT 21917</strain>
    </source>
</reference>
<dbReference type="InterPro" id="IPR001138">
    <property type="entry name" value="Zn2Cys6_DnaBD"/>
</dbReference>
<evidence type="ECO:0000256" key="2">
    <source>
        <dbReference type="ARBA" id="ARBA00023015"/>
    </source>
</evidence>
<dbReference type="GO" id="GO:0045944">
    <property type="term" value="P:positive regulation of transcription by RNA polymerase II"/>
    <property type="evidence" value="ECO:0007669"/>
    <property type="project" value="TreeGrafter"/>
</dbReference>
<keyword evidence="2" id="KW-0805">Transcription regulation</keyword>
<comment type="subcellular location">
    <subcellularLocation>
        <location evidence="1">Nucleus</location>
    </subcellularLocation>
</comment>
<dbReference type="GO" id="GO:0005634">
    <property type="term" value="C:nucleus"/>
    <property type="evidence" value="ECO:0007669"/>
    <property type="project" value="UniProtKB-SubCell"/>
</dbReference>
<dbReference type="InterPro" id="IPR036864">
    <property type="entry name" value="Zn2-C6_fun-type_DNA-bd_sf"/>
</dbReference>
<dbReference type="AlphaFoldDB" id="A0A9W9HNN0"/>
<dbReference type="OrthoDB" id="648861at2759"/>
<evidence type="ECO:0000313" key="8">
    <source>
        <dbReference type="EMBL" id="KAJ5151960.1"/>
    </source>
</evidence>
<dbReference type="EMBL" id="JAPQKO010000008">
    <property type="protein sequence ID" value="KAJ5151960.1"/>
    <property type="molecule type" value="Genomic_DNA"/>
</dbReference>
<dbReference type="PANTHER" id="PTHR37534:SF49">
    <property type="entry name" value="LYSINE BIOSYNTHESIS REGULATORY PROTEIN LYS14"/>
    <property type="match status" value="1"/>
</dbReference>
<dbReference type="Pfam" id="PF11951">
    <property type="entry name" value="Fungal_trans_2"/>
    <property type="match status" value="1"/>
</dbReference>
<keyword evidence="5" id="KW-0539">Nucleus</keyword>
<feature type="compositionally biased region" description="Basic and acidic residues" evidence="6">
    <location>
        <begin position="60"/>
        <end position="70"/>
    </location>
</feature>
<dbReference type="Pfam" id="PF00172">
    <property type="entry name" value="Zn_clus"/>
    <property type="match status" value="1"/>
</dbReference>
<keyword evidence="4" id="KW-0804">Transcription</keyword>
<gene>
    <name evidence="8" type="ORF">N7492_010255</name>
</gene>
<dbReference type="SUPFAM" id="SSF57701">
    <property type="entry name" value="Zn2/Cys6 DNA-binding domain"/>
    <property type="match status" value="1"/>
</dbReference>
<sequence length="583" mass="65768">MASTGCRTCRIRKVKCDEEKQQIQGYEEPQCRKCSTAQIRCEWKGGPIVRKSTSTAGTKRGRDSNATESKKLVARQPPQPFIMEGTKSLIPPKVGFESHAQAANSLVLSPFDRECINYFQNSTLVVMLGKQWPWSTIAYAYHRIAVKEPMVMSVMLASAAKEIRQSQLYDQEGLSEPSNFACDLDGSMHYSRALSSLRRAITEGVSSPDKIEAIYVTLWMMIDYENRFGSETSAVNIHIQGVRSMLQNHVVPLLQSKESRRGHAAISPADNQPMEPLQVDAPSSTQENTTALSVPPTSHSSSLKELKCTSVPLFFLWTLYFFTPGPLFAGQGSSKLDTDIFQFFFGAENHMSGPLTLPELYRISRQSPARFWGDSYPLSAQLDDVENLPGLTLYHRSHVVQFKTTELFKSGWPVNVAPETEGFSYQWIINEIKTLAVEYDAVITSVRISPSCDTGDPNRRVLETNFWATITFYSSIVYFHLCFQDSIDHETATEIRNSLMPLSAAVSQVLELSLKLHRSRPRVLVRITWPLFIAGIATSDHIYKDWVSIRLKELGRYGQNYSRISERFDEMTRECIPMCLVAT</sequence>
<reference evidence="8" key="1">
    <citation type="submission" date="2022-11" db="EMBL/GenBank/DDBJ databases">
        <authorList>
            <person name="Petersen C."/>
        </authorList>
    </citation>
    <scope>NUCLEOTIDE SEQUENCE</scope>
    <source>
        <strain evidence="8">IBT 21917</strain>
    </source>
</reference>
<protein>
    <recommendedName>
        <fullName evidence="7">Zn(2)-C6 fungal-type domain-containing protein</fullName>
    </recommendedName>
</protein>
<dbReference type="InterPro" id="IPR021858">
    <property type="entry name" value="Fun_TF"/>
</dbReference>
<evidence type="ECO:0000259" key="7">
    <source>
        <dbReference type="PROSITE" id="PS50048"/>
    </source>
</evidence>
<evidence type="ECO:0000313" key="9">
    <source>
        <dbReference type="Proteomes" id="UP001146351"/>
    </source>
</evidence>
<evidence type="ECO:0000256" key="5">
    <source>
        <dbReference type="ARBA" id="ARBA00023242"/>
    </source>
</evidence>
<evidence type="ECO:0000256" key="3">
    <source>
        <dbReference type="ARBA" id="ARBA00023125"/>
    </source>
</evidence>
<dbReference type="Proteomes" id="UP001146351">
    <property type="component" value="Unassembled WGS sequence"/>
</dbReference>
<dbReference type="GO" id="GO:0000976">
    <property type="term" value="F:transcription cis-regulatory region binding"/>
    <property type="evidence" value="ECO:0007669"/>
    <property type="project" value="TreeGrafter"/>
</dbReference>
<dbReference type="SMART" id="SM00066">
    <property type="entry name" value="GAL4"/>
    <property type="match status" value="1"/>
</dbReference>
<comment type="caution">
    <text evidence="8">The sequence shown here is derived from an EMBL/GenBank/DDBJ whole genome shotgun (WGS) entry which is preliminary data.</text>
</comment>